<dbReference type="PANTHER" id="PTHR30353">
    <property type="entry name" value="INNER MEMBRANE PROTEIN DEDA-RELATED"/>
    <property type="match status" value="1"/>
</dbReference>
<dbReference type="InterPro" id="IPR032816">
    <property type="entry name" value="VTT_dom"/>
</dbReference>
<dbReference type="InterPro" id="IPR032818">
    <property type="entry name" value="DedA-like"/>
</dbReference>
<feature type="transmembrane region" description="Helical" evidence="6">
    <location>
        <begin position="186"/>
        <end position="207"/>
    </location>
</feature>
<sequence length="232" mass="25543">MILTLFNLILHIDSSLEEMAGEMGIYIYAILFAIIFCETGLVIAPFLPGDSLLFVSGALAGTGVLNIWGLLFIISAAAIIGDTTNFWIGRYAGCKIIDGRLSAFIHKEWLEKTHHFFVRYGGITIVIARFVPIVRTFAPFLAGIGNMNYRWFLAYNIGGGLLWTIGLVGGGYLIGNVPVVQEHVSMLMWLVLGICIFSIAMVIKSIISALLKKQKPKGESAADFCYRIETKK</sequence>
<evidence type="ECO:0000313" key="8">
    <source>
        <dbReference type="EMBL" id="PWR76088.1"/>
    </source>
</evidence>
<keyword evidence="5 6" id="KW-0472">Membrane</keyword>
<accession>A0A2V2NI99</accession>
<keyword evidence="4 6" id="KW-1133">Transmembrane helix</keyword>
<keyword evidence="2" id="KW-1003">Cell membrane</keyword>
<evidence type="ECO:0000256" key="2">
    <source>
        <dbReference type="ARBA" id="ARBA00022475"/>
    </source>
</evidence>
<organism evidence="8 9">
    <name type="scientific">Methanospirillum stamsii</name>
    <dbReference type="NCBI Taxonomy" id="1277351"/>
    <lineage>
        <taxon>Archaea</taxon>
        <taxon>Methanobacteriati</taxon>
        <taxon>Methanobacteriota</taxon>
        <taxon>Stenosarchaea group</taxon>
        <taxon>Methanomicrobia</taxon>
        <taxon>Methanomicrobiales</taxon>
        <taxon>Methanospirillaceae</taxon>
        <taxon>Methanospirillum</taxon>
    </lineage>
</organism>
<keyword evidence="3 6" id="KW-0812">Transmembrane</keyword>
<dbReference type="OrthoDB" id="124211at2157"/>
<protein>
    <recommendedName>
        <fullName evidence="7">VTT domain-containing protein</fullName>
    </recommendedName>
</protein>
<evidence type="ECO:0000256" key="1">
    <source>
        <dbReference type="ARBA" id="ARBA00004651"/>
    </source>
</evidence>
<feature type="transmembrane region" description="Helical" evidence="6">
    <location>
        <begin position="153"/>
        <end position="174"/>
    </location>
</feature>
<feature type="transmembrane region" description="Helical" evidence="6">
    <location>
        <begin position="117"/>
        <end position="141"/>
    </location>
</feature>
<evidence type="ECO:0000256" key="6">
    <source>
        <dbReference type="SAM" id="Phobius"/>
    </source>
</evidence>
<comment type="caution">
    <text evidence="8">The sequence shown here is derived from an EMBL/GenBank/DDBJ whole genome shotgun (WGS) entry which is preliminary data.</text>
</comment>
<dbReference type="GeneID" id="97609173"/>
<reference evidence="8 9" key="1">
    <citation type="submission" date="2018-05" db="EMBL/GenBank/DDBJ databases">
        <title>Draft genome of Methanospirillum stamsii Pt1.</title>
        <authorList>
            <person name="Dueholm M.S."/>
            <person name="Nielsen P.H."/>
            <person name="Bakmann L.F."/>
            <person name="Otzen D.E."/>
        </authorList>
    </citation>
    <scope>NUCLEOTIDE SEQUENCE [LARGE SCALE GENOMIC DNA]</scope>
    <source>
        <strain evidence="8 9">Pt1</strain>
    </source>
</reference>
<dbReference type="PANTHER" id="PTHR30353:SF0">
    <property type="entry name" value="TRANSMEMBRANE PROTEIN"/>
    <property type="match status" value="1"/>
</dbReference>
<evidence type="ECO:0000256" key="3">
    <source>
        <dbReference type="ARBA" id="ARBA00022692"/>
    </source>
</evidence>
<gene>
    <name evidence="8" type="ORF">DLD82_00910</name>
</gene>
<evidence type="ECO:0000256" key="5">
    <source>
        <dbReference type="ARBA" id="ARBA00023136"/>
    </source>
</evidence>
<feature type="transmembrane region" description="Helical" evidence="6">
    <location>
        <begin position="25"/>
        <end position="47"/>
    </location>
</feature>
<evidence type="ECO:0000259" key="7">
    <source>
        <dbReference type="Pfam" id="PF09335"/>
    </source>
</evidence>
<dbReference type="Pfam" id="PF09335">
    <property type="entry name" value="VTT_dom"/>
    <property type="match status" value="1"/>
</dbReference>
<keyword evidence="9" id="KW-1185">Reference proteome</keyword>
<dbReference type="AlphaFoldDB" id="A0A2V2NI99"/>
<dbReference type="RefSeq" id="WP_109939224.1">
    <property type="nucleotide sequence ID" value="NZ_CP176366.1"/>
</dbReference>
<comment type="subcellular location">
    <subcellularLocation>
        <location evidence="1">Cell membrane</location>
        <topology evidence="1">Multi-pass membrane protein</topology>
    </subcellularLocation>
</comment>
<evidence type="ECO:0000256" key="4">
    <source>
        <dbReference type="ARBA" id="ARBA00022989"/>
    </source>
</evidence>
<dbReference type="EMBL" id="QGMZ01000004">
    <property type="protein sequence ID" value="PWR76088.1"/>
    <property type="molecule type" value="Genomic_DNA"/>
</dbReference>
<proteinExistence type="predicted"/>
<dbReference type="GO" id="GO:0005886">
    <property type="term" value="C:plasma membrane"/>
    <property type="evidence" value="ECO:0007669"/>
    <property type="project" value="UniProtKB-SubCell"/>
</dbReference>
<dbReference type="Proteomes" id="UP000245934">
    <property type="component" value="Unassembled WGS sequence"/>
</dbReference>
<feature type="domain" description="VTT" evidence="7">
    <location>
        <begin position="47"/>
        <end position="172"/>
    </location>
</feature>
<feature type="transmembrane region" description="Helical" evidence="6">
    <location>
        <begin position="59"/>
        <end position="80"/>
    </location>
</feature>
<evidence type="ECO:0000313" key="9">
    <source>
        <dbReference type="Proteomes" id="UP000245934"/>
    </source>
</evidence>
<name>A0A2V2NI99_9EURY</name>